<accession>A0A5C8Z5F8</accession>
<organism evidence="1 2">
    <name type="scientific">Quadrisphaera setariae</name>
    <dbReference type="NCBI Taxonomy" id="2593304"/>
    <lineage>
        <taxon>Bacteria</taxon>
        <taxon>Bacillati</taxon>
        <taxon>Actinomycetota</taxon>
        <taxon>Actinomycetes</taxon>
        <taxon>Kineosporiales</taxon>
        <taxon>Kineosporiaceae</taxon>
        <taxon>Quadrisphaera</taxon>
    </lineage>
</organism>
<sequence length="175" mass="19273">MPALASFDGAARIAALDAQRAEPGLDWAQLADELWDQSHDLNLGLADDCLCSGALVRTARRGTMTCQYALVLLRWIGRTPEEFLVGPAVDVGTTALPVAGPGHRLRFDLPLLHGALDQRRRERGLTWTALAEELRCTPSRLTDLRRARLADAELVLRVTQWLGRPAAAFVVLARW</sequence>
<name>A0A5C8Z5F8_9ACTN</name>
<dbReference type="InterPro" id="IPR010982">
    <property type="entry name" value="Lambda_DNA-bd_dom_sf"/>
</dbReference>
<dbReference type="SUPFAM" id="SSF47413">
    <property type="entry name" value="lambda repressor-like DNA-binding domains"/>
    <property type="match status" value="1"/>
</dbReference>
<protein>
    <recommendedName>
        <fullName evidence="3">HTH cro/C1-type domain-containing protein</fullName>
    </recommendedName>
</protein>
<keyword evidence="2" id="KW-1185">Reference proteome</keyword>
<dbReference type="GO" id="GO:0003677">
    <property type="term" value="F:DNA binding"/>
    <property type="evidence" value="ECO:0007669"/>
    <property type="project" value="InterPro"/>
</dbReference>
<dbReference type="EMBL" id="VKAC01000013">
    <property type="protein sequence ID" value="TXR52519.1"/>
    <property type="molecule type" value="Genomic_DNA"/>
</dbReference>
<proteinExistence type="predicted"/>
<reference evidence="1 2" key="1">
    <citation type="submission" date="2019-07" db="EMBL/GenBank/DDBJ databases">
        <title>Quadrisphaera sp. strain DD2A genome sequencing and assembly.</title>
        <authorList>
            <person name="Kim I."/>
        </authorList>
    </citation>
    <scope>NUCLEOTIDE SEQUENCE [LARGE SCALE GENOMIC DNA]</scope>
    <source>
        <strain evidence="1 2">DD2A</strain>
    </source>
</reference>
<dbReference type="OrthoDB" id="118790at2"/>
<evidence type="ECO:0008006" key="3">
    <source>
        <dbReference type="Google" id="ProtNLM"/>
    </source>
</evidence>
<comment type="caution">
    <text evidence="1">The sequence shown here is derived from an EMBL/GenBank/DDBJ whole genome shotgun (WGS) entry which is preliminary data.</text>
</comment>
<gene>
    <name evidence="1" type="ORF">FMM08_18860</name>
</gene>
<evidence type="ECO:0000313" key="2">
    <source>
        <dbReference type="Proteomes" id="UP000321234"/>
    </source>
</evidence>
<dbReference type="Proteomes" id="UP000321234">
    <property type="component" value="Unassembled WGS sequence"/>
</dbReference>
<dbReference type="RefSeq" id="WP_147927949.1">
    <property type="nucleotide sequence ID" value="NZ_VKAC01000013.1"/>
</dbReference>
<evidence type="ECO:0000313" key="1">
    <source>
        <dbReference type="EMBL" id="TXR52519.1"/>
    </source>
</evidence>
<dbReference type="AlphaFoldDB" id="A0A5C8Z5F8"/>